<evidence type="ECO:0000256" key="6">
    <source>
        <dbReference type="ARBA" id="ARBA00022839"/>
    </source>
</evidence>
<keyword evidence="19" id="KW-1185">Reference proteome</keyword>
<dbReference type="GO" id="GO:0033202">
    <property type="term" value="C:DNA helicase complex"/>
    <property type="evidence" value="ECO:0007669"/>
    <property type="project" value="TreeGrafter"/>
</dbReference>
<dbReference type="AlphaFoldDB" id="A0A0D0Q9H7"/>
<dbReference type="InterPro" id="IPR014016">
    <property type="entry name" value="UvrD-like_ATP-bd"/>
</dbReference>
<keyword evidence="6" id="KW-0269">Exonuclease</keyword>
<dbReference type="PANTHER" id="PTHR11070">
    <property type="entry name" value="UVRD / RECB / PCRA DNA HELICASE FAMILY MEMBER"/>
    <property type="match status" value="1"/>
</dbReference>
<evidence type="ECO:0000256" key="4">
    <source>
        <dbReference type="ARBA" id="ARBA00022801"/>
    </source>
</evidence>
<keyword evidence="4 15" id="KW-0378">Hydrolase</keyword>
<feature type="binding site" evidence="15">
    <location>
        <begin position="24"/>
        <end position="31"/>
    </location>
    <ligand>
        <name>ATP</name>
        <dbReference type="ChEBI" id="CHEBI:30616"/>
    </ligand>
</feature>
<dbReference type="GO" id="GO:0005829">
    <property type="term" value="C:cytosol"/>
    <property type="evidence" value="ECO:0007669"/>
    <property type="project" value="TreeGrafter"/>
</dbReference>
<dbReference type="InterPro" id="IPR011604">
    <property type="entry name" value="PDDEXK-like_dom_sf"/>
</dbReference>
<dbReference type="NCBIfam" id="TIGR02784">
    <property type="entry name" value="addA_alphas"/>
    <property type="match status" value="1"/>
</dbReference>
<dbReference type="InterPro" id="IPR000212">
    <property type="entry name" value="DNA_helicase_UvrD/REP"/>
</dbReference>
<evidence type="ECO:0000256" key="11">
    <source>
        <dbReference type="ARBA" id="ARBA00034617"/>
    </source>
</evidence>
<dbReference type="Pfam" id="PF13361">
    <property type="entry name" value="UvrD_C"/>
    <property type="match status" value="1"/>
</dbReference>
<evidence type="ECO:0000256" key="2">
    <source>
        <dbReference type="ARBA" id="ARBA00022741"/>
    </source>
</evidence>
<dbReference type="GO" id="GO:0004527">
    <property type="term" value="F:exonuclease activity"/>
    <property type="evidence" value="ECO:0007669"/>
    <property type="project" value="UniProtKB-KW"/>
</dbReference>
<dbReference type="InterPro" id="IPR014151">
    <property type="entry name" value="DNA_helicase_AddA"/>
</dbReference>
<evidence type="ECO:0000256" key="12">
    <source>
        <dbReference type="ARBA" id="ARBA00034808"/>
    </source>
</evidence>
<proteinExistence type="predicted"/>
<dbReference type="PATRIC" id="fig|1123501.6.peg.516"/>
<dbReference type="GO" id="GO:0003677">
    <property type="term" value="F:DNA binding"/>
    <property type="evidence" value="ECO:0007669"/>
    <property type="project" value="UniProtKB-KW"/>
</dbReference>
<keyword evidence="1" id="KW-0540">Nuclease</keyword>
<dbReference type="Gene3D" id="3.90.320.10">
    <property type="match status" value="1"/>
</dbReference>
<dbReference type="InterPro" id="IPR038726">
    <property type="entry name" value="PDDEXK_AddAB-type"/>
</dbReference>
<evidence type="ECO:0000259" key="16">
    <source>
        <dbReference type="PROSITE" id="PS51198"/>
    </source>
</evidence>
<dbReference type="Pfam" id="PF00580">
    <property type="entry name" value="UvrD-helicase"/>
    <property type="match status" value="1"/>
</dbReference>
<evidence type="ECO:0000256" key="1">
    <source>
        <dbReference type="ARBA" id="ARBA00022722"/>
    </source>
</evidence>
<dbReference type="SUPFAM" id="SSF52980">
    <property type="entry name" value="Restriction endonuclease-like"/>
    <property type="match status" value="1"/>
</dbReference>
<comment type="catalytic activity">
    <reaction evidence="14">
        <text>ATP + H2O = ADP + phosphate + H(+)</text>
        <dbReference type="Rhea" id="RHEA:13065"/>
        <dbReference type="ChEBI" id="CHEBI:15377"/>
        <dbReference type="ChEBI" id="CHEBI:15378"/>
        <dbReference type="ChEBI" id="CHEBI:30616"/>
        <dbReference type="ChEBI" id="CHEBI:43474"/>
        <dbReference type="ChEBI" id="CHEBI:456216"/>
        <dbReference type="EC" id="5.6.2.4"/>
    </reaction>
</comment>
<evidence type="ECO:0000256" key="3">
    <source>
        <dbReference type="ARBA" id="ARBA00022763"/>
    </source>
</evidence>
<feature type="domain" description="UvrD-like helicase ATP-binding" evidence="16">
    <location>
        <begin position="3"/>
        <end position="479"/>
    </location>
</feature>
<sequence>MIRDAASQRQVQAADPAASTWVAANAGSGKTRVLTDRVARLLLRGVDPQNILCLTYTKAGASEMQNRLFRRLGGWAMLPEDALRDELRTLGVEDALGAAALADARRLFARAIETPGGLRIQTIHSFCASLLRRFPLEAGISPQFAEMEEKASILLRLDTVDEMAADPEAAPLVDGFASLVRGDEIAAALGQICDARRLFERPCEEAELRAALGLRDGLDGAGLLAEIFGPGDRAMLDGLAALCAAGSAADVKASVVLRALSDPPRIGDLPALESLLLYGEKAQAGPYTAKVGAFPTKKTRTAADPDTIDALEALMERVEAARPDRQRLGTLRKALALQAFAQEFLRRYDAAKLRRGVLDFDDLIGKAQRLLTDPLIAQWVLFRLDGGIDHILVDESQDTSPTQWVVIERLAAEFGAGIGARADRERTLFVVGDRKQSIYSFQGADPAEFDRMKAHFGERLAAGGEQLVSLALEHSFRSAAEVLRIVDRTFEADPTGLGDAPMHLAFHPDMPGRVDIWPPQEPDPAVADDRKWYEPLDLPSPADPQVMLAEKIAAEILRMTREETIPERRDGVWSRRRVTEGDVLILFQRRSPLFHHVIRACKRAGLDVAGADLLELSKELAIRDLTALLRVLTLPEDDLSLATALKSPLFGWTEQQLFTLAHGRPGYLWQRLRERREDHRATWDILQDLRDRADYLRPFDLLSRILGRHDGRAKLIARLGPEAEDSLDQLLSLSLKYEQQGVPGLTHFLEWLETEEPEVKRQVDSAGGRLRVMTVHGAKGLEAPVVILPDTVKRQARGGDGIYDMDGLPLWAPNKADMPPEMLARRDGLIEAEGEERRRLLYVAMTRAESWLIVCAAGKAGEVAEGTDSWHAQIMAAMDAEGVPHAFPTGEGRRVARAEWDRLPLVERRVAQAVTAAPLSFGPAERPVDPRPLSPSDLGGAKILPGEASGGTQEESMALGSAVHLLLEHLPGLPPERRAEVGISLLQALPDAALNTGHEEIVADVIALLGRPELAQVFAPETLAEVPLTAEGPQGRRLVGIVDRLIVTPGKVTAIDFKTNRIAPDHPDSTPEGLLRQMGAYRHALLQMWADREVETAILWTATGRLMVLSPDIVMPAWQRASAGLTP</sequence>
<evidence type="ECO:0000256" key="10">
    <source>
        <dbReference type="ARBA" id="ARBA00023235"/>
    </source>
</evidence>
<keyword evidence="9" id="KW-0234">DNA repair</keyword>
<dbReference type="Gene3D" id="3.40.50.300">
    <property type="entry name" value="P-loop containing nucleotide triphosphate hydrolases"/>
    <property type="match status" value="3"/>
</dbReference>
<dbReference type="eggNOG" id="COG1074">
    <property type="taxonomic scope" value="Bacteria"/>
</dbReference>
<dbReference type="GO" id="GO:0016887">
    <property type="term" value="F:ATP hydrolysis activity"/>
    <property type="evidence" value="ECO:0007669"/>
    <property type="project" value="RHEA"/>
</dbReference>
<accession>A0A0D0Q9H7</accession>
<protein>
    <recommendedName>
        <fullName evidence="12">DNA 3'-5' helicase</fullName>
        <ecNumber evidence="12">5.6.2.4</ecNumber>
    </recommendedName>
    <alternativeName>
        <fullName evidence="13">DNA 3'-5' helicase II</fullName>
    </alternativeName>
</protein>
<dbReference type="STRING" id="1123501.Wenmar_00457"/>
<dbReference type="OrthoDB" id="9810135at2"/>
<evidence type="ECO:0000259" key="17">
    <source>
        <dbReference type="PROSITE" id="PS51217"/>
    </source>
</evidence>
<comment type="caution">
    <text evidence="18">The sequence shown here is derived from an EMBL/GenBank/DDBJ whole genome shotgun (WGS) entry which is preliminary data.</text>
</comment>
<dbReference type="SUPFAM" id="SSF52540">
    <property type="entry name" value="P-loop containing nucleoside triphosphate hydrolases"/>
    <property type="match status" value="1"/>
</dbReference>
<dbReference type="PANTHER" id="PTHR11070:SF2">
    <property type="entry name" value="ATP-DEPENDENT DNA HELICASE SRS2"/>
    <property type="match status" value="1"/>
</dbReference>
<dbReference type="PROSITE" id="PS51217">
    <property type="entry name" value="UVRD_HELICASE_CTER"/>
    <property type="match status" value="1"/>
</dbReference>
<keyword evidence="10" id="KW-0413">Isomerase</keyword>
<dbReference type="GO" id="GO:0043138">
    <property type="term" value="F:3'-5' DNA helicase activity"/>
    <property type="evidence" value="ECO:0007669"/>
    <property type="project" value="UniProtKB-EC"/>
</dbReference>
<evidence type="ECO:0000256" key="13">
    <source>
        <dbReference type="ARBA" id="ARBA00034923"/>
    </source>
</evidence>
<dbReference type="EMBL" id="AONG01000003">
    <property type="protein sequence ID" value="KIQ71079.1"/>
    <property type="molecule type" value="Genomic_DNA"/>
</dbReference>
<dbReference type="InterPro" id="IPR011335">
    <property type="entry name" value="Restrct_endonuc-II-like"/>
</dbReference>
<evidence type="ECO:0000256" key="15">
    <source>
        <dbReference type="PROSITE-ProRule" id="PRU00560"/>
    </source>
</evidence>
<keyword evidence="7 15" id="KW-0067">ATP-binding</keyword>
<evidence type="ECO:0000256" key="14">
    <source>
        <dbReference type="ARBA" id="ARBA00048988"/>
    </source>
</evidence>
<organism evidence="18 19">
    <name type="scientific">Wenxinia marina DSM 24838</name>
    <dbReference type="NCBI Taxonomy" id="1123501"/>
    <lineage>
        <taxon>Bacteria</taxon>
        <taxon>Pseudomonadati</taxon>
        <taxon>Pseudomonadota</taxon>
        <taxon>Alphaproteobacteria</taxon>
        <taxon>Rhodobacterales</taxon>
        <taxon>Roseobacteraceae</taxon>
        <taxon>Wenxinia</taxon>
    </lineage>
</organism>
<name>A0A0D0Q9H7_9RHOB</name>
<dbReference type="InterPro" id="IPR027417">
    <property type="entry name" value="P-loop_NTPase"/>
</dbReference>
<keyword evidence="8" id="KW-0238">DNA-binding</keyword>
<dbReference type="GO" id="GO:0000725">
    <property type="term" value="P:recombinational repair"/>
    <property type="evidence" value="ECO:0007669"/>
    <property type="project" value="TreeGrafter"/>
</dbReference>
<keyword evidence="3" id="KW-0227">DNA damage</keyword>
<evidence type="ECO:0000313" key="18">
    <source>
        <dbReference type="EMBL" id="KIQ71079.1"/>
    </source>
</evidence>
<evidence type="ECO:0000256" key="7">
    <source>
        <dbReference type="ARBA" id="ARBA00022840"/>
    </source>
</evidence>
<dbReference type="Gene3D" id="1.10.486.10">
    <property type="entry name" value="PCRA, domain 4"/>
    <property type="match status" value="1"/>
</dbReference>
<dbReference type="Proteomes" id="UP000035100">
    <property type="component" value="Unassembled WGS sequence"/>
</dbReference>
<evidence type="ECO:0000313" key="19">
    <source>
        <dbReference type="Proteomes" id="UP000035100"/>
    </source>
</evidence>
<dbReference type="RefSeq" id="WP_018304575.1">
    <property type="nucleotide sequence ID" value="NZ_KB902314.1"/>
</dbReference>
<gene>
    <name evidence="18" type="ORF">Wenmar_00457</name>
</gene>
<dbReference type="PROSITE" id="PS51198">
    <property type="entry name" value="UVRD_HELICASE_ATP_BIND"/>
    <property type="match status" value="1"/>
</dbReference>
<dbReference type="EC" id="5.6.2.4" evidence="12"/>
<dbReference type="Pfam" id="PF12705">
    <property type="entry name" value="PDDEXK_1"/>
    <property type="match status" value="1"/>
</dbReference>
<evidence type="ECO:0000256" key="9">
    <source>
        <dbReference type="ARBA" id="ARBA00023204"/>
    </source>
</evidence>
<reference evidence="18 19" key="1">
    <citation type="submission" date="2013-01" db="EMBL/GenBank/DDBJ databases">
        <authorList>
            <person name="Fiebig A."/>
            <person name="Goeker M."/>
            <person name="Klenk H.-P.P."/>
        </authorList>
    </citation>
    <scope>NUCLEOTIDE SEQUENCE [LARGE SCALE GENOMIC DNA]</scope>
    <source>
        <strain evidence="18 19">DSM 24838</strain>
    </source>
</reference>
<dbReference type="InterPro" id="IPR014017">
    <property type="entry name" value="DNA_helicase_UvrD-like_C"/>
</dbReference>
<evidence type="ECO:0000256" key="8">
    <source>
        <dbReference type="ARBA" id="ARBA00023125"/>
    </source>
</evidence>
<feature type="domain" description="UvrD-like helicase C-terminal" evidence="17">
    <location>
        <begin position="494"/>
        <end position="780"/>
    </location>
</feature>
<keyword evidence="2 15" id="KW-0547">Nucleotide-binding</keyword>
<keyword evidence="5 15" id="KW-0347">Helicase</keyword>
<dbReference type="GO" id="GO:0005524">
    <property type="term" value="F:ATP binding"/>
    <property type="evidence" value="ECO:0007669"/>
    <property type="project" value="UniProtKB-UniRule"/>
</dbReference>
<comment type="catalytic activity">
    <reaction evidence="11">
        <text>Couples ATP hydrolysis with the unwinding of duplex DNA by translocating in the 3'-5' direction.</text>
        <dbReference type="EC" id="5.6.2.4"/>
    </reaction>
</comment>
<evidence type="ECO:0000256" key="5">
    <source>
        <dbReference type="ARBA" id="ARBA00022806"/>
    </source>
</evidence>